<accession>H0QTA8</accession>
<protein>
    <submittedName>
        <fullName evidence="1">Uncharacterized protein</fullName>
    </submittedName>
</protein>
<dbReference type="Proteomes" id="UP000003828">
    <property type="component" value="Unassembled WGS sequence"/>
</dbReference>
<dbReference type="EMBL" id="BAEG01000110">
    <property type="protein sequence ID" value="GAB16059.1"/>
    <property type="molecule type" value="Genomic_DNA"/>
</dbReference>
<keyword evidence="2" id="KW-1185">Reference proteome</keyword>
<comment type="caution">
    <text evidence="1">The sequence shown here is derived from an EMBL/GenBank/DDBJ whole genome shotgun (WGS) entry which is preliminary data.</text>
</comment>
<gene>
    <name evidence="1" type="ORF">ARGLB_110_00200</name>
</gene>
<organism evidence="1 2">
    <name type="scientific">Arthrobacter globiformis (strain ATCC 8010 / DSM 20124 / JCM 1332 / NBRC 12137 / NCIMB 8907 / NRRL B-2979 / 168)</name>
    <dbReference type="NCBI Taxonomy" id="1077972"/>
    <lineage>
        <taxon>Bacteria</taxon>
        <taxon>Bacillati</taxon>
        <taxon>Actinomycetota</taxon>
        <taxon>Actinomycetes</taxon>
        <taxon>Micrococcales</taxon>
        <taxon>Micrococcaceae</taxon>
        <taxon>Arthrobacter</taxon>
    </lineage>
</organism>
<evidence type="ECO:0000313" key="1">
    <source>
        <dbReference type="EMBL" id="GAB16059.1"/>
    </source>
</evidence>
<sequence>MALTGIPPIEQPHRIGKSTTLLEPFVRLRPVDGETPDDLQWLPKRECLDPDDRPEEDLALEQLFALGSAVTRITGCKEPLYGSPPPDVASR</sequence>
<evidence type="ECO:0000313" key="2">
    <source>
        <dbReference type="Proteomes" id="UP000003828"/>
    </source>
</evidence>
<dbReference type="AlphaFoldDB" id="H0QTA8"/>
<proteinExistence type="predicted"/>
<reference evidence="1 2" key="1">
    <citation type="submission" date="2011-12" db="EMBL/GenBank/DDBJ databases">
        <title>Whole genome shotgun sequence of Arthrobacter globiformis NBRC 12137.</title>
        <authorList>
            <person name="Miyazawa S."/>
            <person name="Hosoyama A."/>
            <person name="Tsuchikane K."/>
            <person name="Katsumata H."/>
            <person name="Yamazaki S."/>
            <person name="Fujita N."/>
        </authorList>
    </citation>
    <scope>NUCLEOTIDE SEQUENCE [LARGE SCALE GENOMIC DNA]</scope>
    <source>
        <strain evidence="1 2">NBRC 12137</strain>
    </source>
</reference>
<name>H0QTA8_ARTG1</name>